<dbReference type="EMBL" id="MU858113">
    <property type="protein sequence ID" value="KAK4213169.1"/>
    <property type="molecule type" value="Genomic_DNA"/>
</dbReference>
<reference evidence="2" key="1">
    <citation type="journal article" date="2023" name="Mol. Phylogenet. Evol.">
        <title>Genome-scale phylogeny and comparative genomics of the fungal order Sordariales.</title>
        <authorList>
            <person name="Hensen N."/>
            <person name="Bonometti L."/>
            <person name="Westerberg I."/>
            <person name="Brannstrom I.O."/>
            <person name="Guillou S."/>
            <person name="Cros-Aarteil S."/>
            <person name="Calhoun S."/>
            <person name="Haridas S."/>
            <person name="Kuo A."/>
            <person name="Mondo S."/>
            <person name="Pangilinan J."/>
            <person name="Riley R."/>
            <person name="LaButti K."/>
            <person name="Andreopoulos B."/>
            <person name="Lipzen A."/>
            <person name="Chen C."/>
            <person name="Yan M."/>
            <person name="Daum C."/>
            <person name="Ng V."/>
            <person name="Clum A."/>
            <person name="Steindorff A."/>
            <person name="Ohm R.A."/>
            <person name="Martin F."/>
            <person name="Silar P."/>
            <person name="Natvig D.O."/>
            <person name="Lalanne C."/>
            <person name="Gautier V."/>
            <person name="Ament-Velasquez S.L."/>
            <person name="Kruys A."/>
            <person name="Hutchinson M.I."/>
            <person name="Powell A.J."/>
            <person name="Barry K."/>
            <person name="Miller A.N."/>
            <person name="Grigoriev I.V."/>
            <person name="Debuchy R."/>
            <person name="Gladieux P."/>
            <person name="Hiltunen Thoren M."/>
            <person name="Johannesson H."/>
        </authorList>
    </citation>
    <scope>NUCLEOTIDE SEQUENCE</scope>
    <source>
        <strain evidence="2">PSN293</strain>
    </source>
</reference>
<organism evidence="2 3">
    <name type="scientific">Rhypophila decipiens</name>
    <dbReference type="NCBI Taxonomy" id="261697"/>
    <lineage>
        <taxon>Eukaryota</taxon>
        <taxon>Fungi</taxon>
        <taxon>Dikarya</taxon>
        <taxon>Ascomycota</taxon>
        <taxon>Pezizomycotina</taxon>
        <taxon>Sordariomycetes</taxon>
        <taxon>Sordariomycetidae</taxon>
        <taxon>Sordariales</taxon>
        <taxon>Naviculisporaceae</taxon>
        <taxon>Rhypophila</taxon>
    </lineage>
</organism>
<evidence type="ECO:0000256" key="1">
    <source>
        <dbReference type="SAM" id="MobiDB-lite"/>
    </source>
</evidence>
<dbReference type="Proteomes" id="UP001301769">
    <property type="component" value="Unassembled WGS sequence"/>
</dbReference>
<reference evidence="2" key="2">
    <citation type="submission" date="2023-05" db="EMBL/GenBank/DDBJ databases">
        <authorList>
            <consortium name="Lawrence Berkeley National Laboratory"/>
            <person name="Steindorff A."/>
            <person name="Hensen N."/>
            <person name="Bonometti L."/>
            <person name="Westerberg I."/>
            <person name="Brannstrom I.O."/>
            <person name="Guillou S."/>
            <person name="Cros-Aarteil S."/>
            <person name="Calhoun S."/>
            <person name="Haridas S."/>
            <person name="Kuo A."/>
            <person name="Mondo S."/>
            <person name="Pangilinan J."/>
            <person name="Riley R."/>
            <person name="Labutti K."/>
            <person name="Andreopoulos B."/>
            <person name="Lipzen A."/>
            <person name="Chen C."/>
            <person name="Yanf M."/>
            <person name="Daum C."/>
            <person name="Ng V."/>
            <person name="Clum A."/>
            <person name="Ohm R."/>
            <person name="Martin F."/>
            <person name="Silar P."/>
            <person name="Natvig D."/>
            <person name="Lalanne C."/>
            <person name="Gautier V."/>
            <person name="Ament-Velasquez S.L."/>
            <person name="Kruys A."/>
            <person name="Hutchinson M.I."/>
            <person name="Powell A.J."/>
            <person name="Barry K."/>
            <person name="Miller A.N."/>
            <person name="Grigoriev I.V."/>
            <person name="Debuchy R."/>
            <person name="Gladieux P."/>
            <person name="Thoren M.H."/>
            <person name="Johannesson H."/>
        </authorList>
    </citation>
    <scope>NUCLEOTIDE SEQUENCE</scope>
    <source>
        <strain evidence="2">PSN293</strain>
    </source>
</reference>
<sequence length="147" mass="16930">MMYARPRSARDFTAHSLGLRDAHFCRNSARFEALVIVVKHRLLSNRFHGLYSVRRQMSGGEGIRLLPRGILVFSEHLWVHVCRKHYQRARYRNAVEYAKLQCTLIRAQIDRVQAWSNANKESGHPDAMKDWSPVEAPECGDVLAGED</sequence>
<evidence type="ECO:0000313" key="2">
    <source>
        <dbReference type="EMBL" id="KAK4213169.1"/>
    </source>
</evidence>
<dbReference type="AlphaFoldDB" id="A0AAN6Y5U3"/>
<evidence type="ECO:0000313" key="3">
    <source>
        <dbReference type="Proteomes" id="UP001301769"/>
    </source>
</evidence>
<accession>A0AAN6Y5U3</accession>
<keyword evidence="3" id="KW-1185">Reference proteome</keyword>
<feature type="region of interest" description="Disordered" evidence="1">
    <location>
        <begin position="120"/>
        <end position="147"/>
    </location>
</feature>
<protein>
    <submittedName>
        <fullName evidence="2">Uncharacterized protein</fullName>
    </submittedName>
</protein>
<gene>
    <name evidence="2" type="ORF">QBC37DRAFT_464235</name>
</gene>
<proteinExistence type="predicted"/>
<name>A0AAN6Y5U3_9PEZI</name>
<comment type="caution">
    <text evidence="2">The sequence shown here is derived from an EMBL/GenBank/DDBJ whole genome shotgun (WGS) entry which is preliminary data.</text>
</comment>